<dbReference type="EMBL" id="CAKXAJ010023506">
    <property type="protein sequence ID" value="CAH2227851.1"/>
    <property type="molecule type" value="Genomic_DNA"/>
</dbReference>
<organism evidence="2 3">
    <name type="scientific">Pararge aegeria aegeria</name>
    <dbReference type="NCBI Taxonomy" id="348720"/>
    <lineage>
        <taxon>Eukaryota</taxon>
        <taxon>Metazoa</taxon>
        <taxon>Ecdysozoa</taxon>
        <taxon>Arthropoda</taxon>
        <taxon>Hexapoda</taxon>
        <taxon>Insecta</taxon>
        <taxon>Pterygota</taxon>
        <taxon>Neoptera</taxon>
        <taxon>Endopterygota</taxon>
        <taxon>Lepidoptera</taxon>
        <taxon>Glossata</taxon>
        <taxon>Ditrysia</taxon>
        <taxon>Papilionoidea</taxon>
        <taxon>Nymphalidae</taxon>
        <taxon>Satyrinae</taxon>
        <taxon>Satyrini</taxon>
        <taxon>Parargina</taxon>
        <taxon>Pararge</taxon>
    </lineage>
</organism>
<reference evidence="2" key="1">
    <citation type="submission" date="2022-03" db="EMBL/GenBank/DDBJ databases">
        <authorList>
            <person name="Lindestad O."/>
        </authorList>
    </citation>
    <scope>NUCLEOTIDE SEQUENCE</scope>
</reference>
<feature type="compositionally biased region" description="Basic and acidic residues" evidence="1">
    <location>
        <begin position="1"/>
        <end position="14"/>
    </location>
</feature>
<sequence>MVITRHQEPGKPEPQDEVEGFGFSWGRRVRSERQLTDMRLTAPFMVGHGRNPQRFIKEQWRTPIHHISE</sequence>
<comment type="caution">
    <text evidence="2">The sequence shown here is derived from an EMBL/GenBank/DDBJ whole genome shotgun (WGS) entry which is preliminary data.</text>
</comment>
<feature type="region of interest" description="Disordered" evidence="1">
    <location>
        <begin position="1"/>
        <end position="22"/>
    </location>
</feature>
<dbReference type="AlphaFoldDB" id="A0A8S4QZC1"/>
<accession>A0A8S4QZC1</accession>
<evidence type="ECO:0000313" key="3">
    <source>
        <dbReference type="Proteomes" id="UP000838756"/>
    </source>
</evidence>
<protein>
    <submittedName>
        <fullName evidence="2">Jg27457 protein</fullName>
    </submittedName>
</protein>
<evidence type="ECO:0000313" key="2">
    <source>
        <dbReference type="EMBL" id="CAH2227851.1"/>
    </source>
</evidence>
<keyword evidence="3" id="KW-1185">Reference proteome</keyword>
<dbReference type="Proteomes" id="UP000838756">
    <property type="component" value="Unassembled WGS sequence"/>
</dbReference>
<evidence type="ECO:0000256" key="1">
    <source>
        <dbReference type="SAM" id="MobiDB-lite"/>
    </source>
</evidence>
<proteinExistence type="predicted"/>
<feature type="non-terminal residue" evidence="2">
    <location>
        <position position="69"/>
    </location>
</feature>
<gene>
    <name evidence="2" type="primary">jg27457</name>
    <name evidence="2" type="ORF">PAEG_LOCUS8095</name>
</gene>
<name>A0A8S4QZC1_9NEOP</name>